<evidence type="ECO:0000313" key="4">
    <source>
        <dbReference type="EMBL" id="MBB2996855.1"/>
    </source>
</evidence>
<accession>A0A839QQE6</accession>
<dbReference type="Proteomes" id="UP000523000">
    <property type="component" value="Unassembled WGS sequence"/>
</dbReference>
<dbReference type="InterPro" id="IPR027417">
    <property type="entry name" value="P-loop_NTPase"/>
</dbReference>
<dbReference type="GO" id="GO:0000502">
    <property type="term" value="C:proteasome complex"/>
    <property type="evidence" value="ECO:0007669"/>
    <property type="project" value="UniProtKB-KW"/>
</dbReference>
<dbReference type="GO" id="GO:0016887">
    <property type="term" value="F:ATP hydrolysis activity"/>
    <property type="evidence" value="ECO:0007669"/>
    <property type="project" value="InterPro"/>
</dbReference>
<evidence type="ECO:0000256" key="1">
    <source>
        <dbReference type="ARBA" id="ARBA00022741"/>
    </source>
</evidence>
<dbReference type="InterPro" id="IPR003959">
    <property type="entry name" value="ATPase_AAA_core"/>
</dbReference>
<keyword evidence="2" id="KW-0067">ATP-binding</keyword>
<feature type="domain" description="ATPase AAA-type core" evidence="3">
    <location>
        <begin position="6"/>
        <end position="95"/>
    </location>
</feature>
<evidence type="ECO:0000256" key="2">
    <source>
        <dbReference type="ARBA" id="ARBA00022840"/>
    </source>
</evidence>
<protein>
    <submittedName>
        <fullName evidence="4">ATP-dependent 26S proteasome regulatory subunit</fullName>
    </submittedName>
</protein>
<keyword evidence="4" id="KW-0647">Proteasome</keyword>
<dbReference type="PANTHER" id="PTHR23073">
    <property type="entry name" value="26S PROTEASOME REGULATORY SUBUNIT"/>
    <property type="match status" value="1"/>
</dbReference>
<dbReference type="SUPFAM" id="SSF52540">
    <property type="entry name" value="P-loop containing nucleoside triphosphate hydrolases"/>
    <property type="match status" value="1"/>
</dbReference>
<keyword evidence="5" id="KW-1185">Reference proteome</keyword>
<dbReference type="Gene3D" id="3.40.50.300">
    <property type="entry name" value="P-loop containing nucleotide triphosphate hydrolases"/>
    <property type="match status" value="1"/>
</dbReference>
<dbReference type="Gene3D" id="1.10.8.60">
    <property type="match status" value="1"/>
</dbReference>
<name>A0A839QQE6_9MICC</name>
<dbReference type="AlphaFoldDB" id="A0A839QQE6"/>
<comment type="caution">
    <text evidence="4">The sequence shown here is derived from an EMBL/GenBank/DDBJ whole genome shotgun (WGS) entry which is preliminary data.</text>
</comment>
<dbReference type="InterPro" id="IPR050221">
    <property type="entry name" value="26S_Proteasome_ATPase"/>
</dbReference>
<reference evidence="4 5" key="1">
    <citation type="submission" date="2020-08" db="EMBL/GenBank/DDBJ databases">
        <title>Sequencing the genomes of 1000 actinobacteria strains.</title>
        <authorList>
            <person name="Klenk H.-P."/>
        </authorList>
    </citation>
    <scope>NUCLEOTIDE SEQUENCE [LARGE SCALE GENOMIC DNA]</scope>
    <source>
        <strain evidence="4 5">DSM 22826</strain>
    </source>
</reference>
<evidence type="ECO:0000259" key="3">
    <source>
        <dbReference type="Pfam" id="PF00004"/>
    </source>
</evidence>
<dbReference type="Pfam" id="PF00004">
    <property type="entry name" value="AAA"/>
    <property type="match status" value="1"/>
</dbReference>
<gene>
    <name evidence="4" type="ORF">E9229_003102</name>
</gene>
<organism evidence="4 5">
    <name type="scientific">Paeniglutamicibacter cryotolerans</name>
    <dbReference type="NCBI Taxonomy" id="670079"/>
    <lineage>
        <taxon>Bacteria</taxon>
        <taxon>Bacillati</taxon>
        <taxon>Actinomycetota</taxon>
        <taxon>Actinomycetes</taxon>
        <taxon>Micrococcales</taxon>
        <taxon>Micrococcaceae</taxon>
        <taxon>Paeniglutamicibacter</taxon>
    </lineage>
</organism>
<keyword evidence="1" id="KW-0547">Nucleotide-binding</keyword>
<dbReference type="GO" id="GO:0005524">
    <property type="term" value="F:ATP binding"/>
    <property type="evidence" value="ECO:0007669"/>
    <property type="project" value="UniProtKB-KW"/>
</dbReference>
<dbReference type="RefSeq" id="WP_425570117.1">
    <property type="nucleotide sequence ID" value="NZ_BAABGK010000089.1"/>
</dbReference>
<dbReference type="EMBL" id="JACHVS010000002">
    <property type="protein sequence ID" value="MBB2996855.1"/>
    <property type="molecule type" value="Genomic_DNA"/>
</dbReference>
<evidence type="ECO:0000313" key="5">
    <source>
        <dbReference type="Proteomes" id="UP000523000"/>
    </source>
</evidence>
<proteinExistence type="predicted"/>
<sequence>MILLSGNTLALVSEATRMARALQPSIVVLEDCDLIAEDRGFGNGPQSLLFEVLDALDGLDADADDVFLLTTNRVELLERALVQRPGRVDLAVEIPRPDAAARRAVLELYGSGLAIRPETLDRVATQTAGTTASFMK</sequence>